<organism evidence="2 3">
    <name type="scientific">Dryococelus australis</name>
    <dbReference type="NCBI Taxonomy" id="614101"/>
    <lineage>
        <taxon>Eukaryota</taxon>
        <taxon>Metazoa</taxon>
        <taxon>Ecdysozoa</taxon>
        <taxon>Arthropoda</taxon>
        <taxon>Hexapoda</taxon>
        <taxon>Insecta</taxon>
        <taxon>Pterygota</taxon>
        <taxon>Neoptera</taxon>
        <taxon>Polyneoptera</taxon>
        <taxon>Phasmatodea</taxon>
        <taxon>Verophasmatodea</taxon>
        <taxon>Anareolatae</taxon>
        <taxon>Phasmatidae</taxon>
        <taxon>Eurycanthinae</taxon>
        <taxon>Dryococelus</taxon>
    </lineage>
</organism>
<name>A0ABQ9HP05_9NEOP</name>
<gene>
    <name evidence="2" type="ORF">PR048_012036</name>
</gene>
<evidence type="ECO:0000256" key="1">
    <source>
        <dbReference type="SAM" id="MobiDB-lite"/>
    </source>
</evidence>
<evidence type="ECO:0000313" key="2">
    <source>
        <dbReference type="EMBL" id="KAJ8885831.1"/>
    </source>
</evidence>
<dbReference type="PANTHER" id="PTHR10773">
    <property type="entry name" value="DNA-DIRECTED RNA POLYMERASES I, II, AND III SUBUNIT RPABC2"/>
    <property type="match status" value="1"/>
</dbReference>
<sequence>MYRAVDNEAKKSFLLSCIKEDDKKKRVYTKQQHSRRSRTLMYYLPKEVTTIKVCQQFILKTLDISQRMLQYTFDNQSELHTPKPDMRGRKSPPNKTLQERKEEVEKWIKSLPAVPPHYCHQITNRMYLPVEFKNIRKHFNAIKHMPEKINFFCDTFNFQKVLNTPQGERNIILYYSWMYAVYNFTFYENSTREGLCYLWGECDGKRVAITLNYDSCPGQNKNKQMWSALIGNMSMSISYLIPGHMYMPVDSIHTCSDSFTKKKSIWAPSEWPTIVRNSRIRLGAYNVIVLMHSTFRNWRELQETILQDSKTRSEDNVPTNIV</sequence>
<dbReference type="Proteomes" id="UP001159363">
    <property type="component" value="Chromosome X"/>
</dbReference>
<comment type="caution">
    <text evidence="2">The sequence shown here is derived from an EMBL/GenBank/DDBJ whole genome shotgun (WGS) entry which is preliminary data.</text>
</comment>
<dbReference type="PANTHER" id="PTHR10773:SF19">
    <property type="match status" value="1"/>
</dbReference>
<accession>A0ABQ9HP05</accession>
<evidence type="ECO:0008006" key="4">
    <source>
        <dbReference type="Google" id="ProtNLM"/>
    </source>
</evidence>
<feature type="region of interest" description="Disordered" evidence="1">
    <location>
        <begin position="77"/>
        <end position="99"/>
    </location>
</feature>
<evidence type="ECO:0000313" key="3">
    <source>
        <dbReference type="Proteomes" id="UP001159363"/>
    </source>
</evidence>
<reference evidence="2 3" key="1">
    <citation type="submission" date="2023-02" db="EMBL/GenBank/DDBJ databases">
        <title>LHISI_Scaffold_Assembly.</title>
        <authorList>
            <person name="Stuart O.P."/>
            <person name="Cleave R."/>
            <person name="Magrath M.J.L."/>
            <person name="Mikheyev A.S."/>
        </authorList>
    </citation>
    <scope>NUCLEOTIDE SEQUENCE [LARGE SCALE GENOMIC DNA]</scope>
    <source>
        <strain evidence="2">Daus_M_001</strain>
        <tissue evidence="2">Leg muscle</tissue>
    </source>
</reference>
<dbReference type="EMBL" id="JARBHB010000004">
    <property type="protein sequence ID" value="KAJ8885831.1"/>
    <property type="molecule type" value="Genomic_DNA"/>
</dbReference>
<keyword evidence="3" id="KW-1185">Reference proteome</keyword>
<protein>
    <recommendedName>
        <fullName evidence="4">DDE Tnp4 domain-containing protein</fullName>
    </recommendedName>
</protein>
<proteinExistence type="predicted"/>